<sequence length="290" mass="33755">MVCGNNLNMRQAEEVEYELLPSERDGQKKRESRERAVFPARLEAHGLFGVLLISVLINMVLALGWASGRNELFASKQPVWASSRYQREEVKLGFTVENEMWWNTNYSGSNESEVSDLWHNEIPWESGIIAIDKQQANVLGLPESQSYPWDVTKGIYILNAHHVLHCIRNLYISIEEYRYNLPQSVTYPHILHCLDSIRVETMCAADDTLRYIPLNNVSGFKPGDGQKRMCRDWQQMQSFVEKHDPCYRYVFPGDDTVSNLERFKYCPNNSPYIPKIREYFGYGDDWLPFP</sequence>
<gene>
    <name evidence="3" type="ORF">BDV40DRAFT_301968</name>
</gene>
<keyword evidence="4" id="KW-1185">Reference proteome</keyword>
<reference evidence="3 4" key="1">
    <citation type="submission" date="2019-04" db="EMBL/GenBank/DDBJ databases">
        <title>Friends and foes A comparative genomics study of 23 Aspergillus species from section Flavi.</title>
        <authorList>
            <consortium name="DOE Joint Genome Institute"/>
            <person name="Kjaerbolling I."/>
            <person name="Vesth T."/>
            <person name="Frisvad J.C."/>
            <person name="Nybo J.L."/>
            <person name="Theobald S."/>
            <person name="Kildgaard S."/>
            <person name="Isbrandt T."/>
            <person name="Kuo A."/>
            <person name="Sato A."/>
            <person name="Lyhne E.K."/>
            <person name="Kogle M.E."/>
            <person name="Wiebenga A."/>
            <person name="Kun R.S."/>
            <person name="Lubbers R.J."/>
            <person name="Makela M.R."/>
            <person name="Barry K."/>
            <person name="Chovatia M."/>
            <person name="Clum A."/>
            <person name="Daum C."/>
            <person name="Haridas S."/>
            <person name="He G."/>
            <person name="LaButti K."/>
            <person name="Lipzen A."/>
            <person name="Mondo S."/>
            <person name="Riley R."/>
            <person name="Salamov A."/>
            <person name="Simmons B.A."/>
            <person name="Magnuson J.K."/>
            <person name="Henrissat B."/>
            <person name="Mortensen U.H."/>
            <person name="Larsen T.O."/>
            <person name="Devries R.P."/>
            <person name="Grigoriev I.V."/>
            <person name="Machida M."/>
            <person name="Baker S.E."/>
            <person name="Andersen M.R."/>
        </authorList>
    </citation>
    <scope>NUCLEOTIDE SEQUENCE [LARGE SCALE GENOMIC DNA]</scope>
    <source>
        <strain evidence="3 4">CBS 117626</strain>
    </source>
</reference>
<comment type="similarity">
    <text evidence="1">Belongs to the ustYa family.</text>
</comment>
<accession>A0A5N6URP2</accession>
<organism evidence="3 4">
    <name type="scientific">Aspergillus tamarii</name>
    <dbReference type="NCBI Taxonomy" id="41984"/>
    <lineage>
        <taxon>Eukaryota</taxon>
        <taxon>Fungi</taxon>
        <taxon>Dikarya</taxon>
        <taxon>Ascomycota</taxon>
        <taxon>Pezizomycotina</taxon>
        <taxon>Eurotiomycetes</taxon>
        <taxon>Eurotiomycetidae</taxon>
        <taxon>Eurotiales</taxon>
        <taxon>Aspergillaceae</taxon>
        <taxon>Aspergillus</taxon>
        <taxon>Aspergillus subgen. Circumdati</taxon>
    </lineage>
</organism>
<keyword evidence="2" id="KW-0472">Membrane</keyword>
<dbReference type="AlphaFoldDB" id="A0A5N6URP2"/>
<protein>
    <recommendedName>
        <fullName evidence="5">DUF3328 domain protein</fullName>
    </recommendedName>
</protein>
<dbReference type="PANTHER" id="PTHR33365">
    <property type="entry name" value="YALI0B05434P"/>
    <property type="match status" value="1"/>
</dbReference>
<dbReference type="EMBL" id="ML738652">
    <property type="protein sequence ID" value="KAE8160741.1"/>
    <property type="molecule type" value="Genomic_DNA"/>
</dbReference>
<evidence type="ECO:0008006" key="5">
    <source>
        <dbReference type="Google" id="ProtNLM"/>
    </source>
</evidence>
<dbReference type="Pfam" id="PF11807">
    <property type="entry name" value="UstYa"/>
    <property type="match status" value="1"/>
</dbReference>
<evidence type="ECO:0000313" key="3">
    <source>
        <dbReference type="EMBL" id="KAE8160741.1"/>
    </source>
</evidence>
<feature type="transmembrane region" description="Helical" evidence="2">
    <location>
        <begin position="47"/>
        <end position="66"/>
    </location>
</feature>
<keyword evidence="2" id="KW-1133">Transmembrane helix</keyword>
<evidence type="ECO:0000313" key="4">
    <source>
        <dbReference type="Proteomes" id="UP000326950"/>
    </source>
</evidence>
<dbReference type="OrthoDB" id="3687641at2759"/>
<evidence type="ECO:0000256" key="2">
    <source>
        <dbReference type="SAM" id="Phobius"/>
    </source>
</evidence>
<dbReference type="InterPro" id="IPR021765">
    <property type="entry name" value="UstYa-like"/>
</dbReference>
<keyword evidence="2" id="KW-0812">Transmembrane</keyword>
<dbReference type="Proteomes" id="UP000326950">
    <property type="component" value="Unassembled WGS sequence"/>
</dbReference>
<name>A0A5N6URP2_ASPTM</name>
<dbReference type="PANTHER" id="PTHR33365:SF6">
    <property type="entry name" value="OXIDASE USTYA"/>
    <property type="match status" value="1"/>
</dbReference>
<proteinExistence type="inferred from homology"/>
<evidence type="ECO:0000256" key="1">
    <source>
        <dbReference type="ARBA" id="ARBA00035112"/>
    </source>
</evidence>
<dbReference type="GO" id="GO:0043386">
    <property type="term" value="P:mycotoxin biosynthetic process"/>
    <property type="evidence" value="ECO:0007669"/>
    <property type="project" value="InterPro"/>
</dbReference>